<dbReference type="GO" id="GO:0005634">
    <property type="term" value="C:nucleus"/>
    <property type="evidence" value="ECO:0007669"/>
    <property type="project" value="UniProtKB-SubCell"/>
</dbReference>
<dbReference type="Proteomes" id="UP000800041">
    <property type="component" value="Unassembled WGS sequence"/>
</dbReference>
<dbReference type="EC" id="2.1.1.37" evidence="2"/>
<feature type="region of interest" description="Disordered" evidence="9">
    <location>
        <begin position="1295"/>
        <end position="1314"/>
    </location>
</feature>
<dbReference type="Gene3D" id="3.40.50.150">
    <property type="entry name" value="Vaccinia Virus protein VP39"/>
    <property type="match status" value="1"/>
</dbReference>
<keyword evidence="5 8" id="KW-0949">S-adenosyl-L-methionine</keyword>
<feature type="region of interest" description="Disordered" evidence="9">
    <location>
        <begin position="1"/>
        <end position="90"/>
    </location>
</feature>
<dbReference type="EMBL" id="ML977205">
    <property type="protein sequence ID" value="KAF1981204.1"/>
    <property type="molecule type" value="Genomic_DNA"/>
</dbReference>
<dbReference type="InterPro" id="IPR050390">
    <property type="entry name" value="C5-Methyltransferase"/>
</dbReference>
<evidence type="ECO:0000313" key="11">
    <source>
        <dbReference type="EMBL" id="KAF1981204.1"/>
    </source>
</evidence>
<dbReference type="InterPro" id="IPR043151">
    <property type="entry name" value="BAH_sf"/>
</dbReference>
<feature type="region of interest" description="Disordered" evidence="9">
    <location>
        <begin position="1335"/>
        <end position="1372"/>
    </location>
</feature>
<comment type="subcellular location">
    <subcellularLocation>
        <location evidence="1">Nucleus</location>
    </subcellularLocation>
</comment>
<name>A0A6G1GK60_9PEZI</name>
<keyword evidence="4 8" id="KW-0808">Transferase</keyword>
<evidence type="ECO:0000259" key="10">
    <source>
        <dbReference type="PROSITE" id="PS51038"/>
    </source>
</evidence>
<sequence length="1404" mass="157748">MSTSQKQQDERESTDELYYESQSVPIDQPDLPAADTDSSDELNREPEESGLSRKRGRSSIEDEIEQEAPKRARLEEGDYVQREEEEADVDDSVILETPDDAYSLYSGVSVESGSANKVLDHVLIPGLLFPKSQYDGWEPPLPRTREFEAVAELRTAWHRMHSARRGHQRTHQLPEYVTFDLSDFTIYRPDSHSQRARSSEMEPLHLVQSKRGIDNLSFDGILFLGEIRKYVQGVPFSVLAIEGYGDLESHTVGNHVCIQSKIGEANDIWFKLGRPSSEYRLYQDTFLWVADLAKHFVDYLSNTEDVTLNHFRKDFSRWIWKHHSESIEFRNWYGQFGLGREDFRTSIVANLEYLRKEWYSVADDPWADPFWKEVNFDDLSAVKWQDLKEQNTIVTPYVYSCFKDMYFAKWLEERKPSKAVQMQHEQRKVTLGFGSIDTPSVLQQSDALHLLPPGKVRIGDIVVVARDEQSAWKDASDAWCAYVQKVRRSHTGKKLLDVIWLYKPSHTTLANMNYPFSNELFFSDHCNCGDNGFGVEDVVGKLDVDILPKAGTSTRPFIRQKFLSLKHAFVTMEEADMACPCNNRVSDFEKALRKYSPNDAVLVEHRADGITRLEPAVVISFLEKAQRIRCRRLLRCQKDLGLEESPPNELVWTNSSYDVTAKRLVRKCHMRFFEAQDIKRGLPTPYDRKGNGNCFFIMSRLLASDGGSNIEFLSKPFPGDLNQGLDLNHPVVGQLTGLDLFCGGGNFGRGLEEGGALFNKYAVDMNVNSIHTYRANLPHPEKVGLFFGSVNDYLSKALAGSINPVIAPVGEINHISGGSPCQGMSTMQPDKQSDSSLRNTSLAANLVAFIDLYRPEYAILENVPPMARSMANGQNIFSQVLCALVGMGYQAQQFLLDPWSFGDAQSRPRLFISITAPGLTPIAHPALTHAHLPNVQVKKLGVAASGEAFGERKFVPTPFEPVTASIAAADLPDIEQGRIQTCIPFPDHRIVVIERPLVRSILQLLPKVPYGYGFIRALRDGYMSKPHEEFISRQSRFRAAEQSRSYSRMHPDRVFPAITTNCSPSDAFVGHCIHWDQPRPMTVLEARRAQGFPDHEVIVGNQLKQWRIIGNSVARHPAMGIGMALRDAVVANNEQGLAGRKVRVNVVEPVLHNLELIPLTVEAEAHLRAPIANGGFHDDEEEIEATPELPAQNWNGDSHLKGLSVIDALPLTDDDTPPTNGHQAPLLSEFFHKGQIPARKQSPPLHDRIEVLPLPAKQPNNPKRPAQANGTSYATRGASKSDASPKKKARKINSEGFFKAFDSPPTGQKTTEPPWGHFPPPFTNGKLMNGHAKSQRRPDVATSHSMVVVSRKSTRSSSDLELMEPSDWSRKPERTMVTKMKTTAMEVEMAEGDEDEDVVMDSDA</sequence>
<gene>
    <name evidence="11" type="ORF">K402DRAFT_398772</name>
</gene>
<evidence type="ECO:0000256" key="1">
    <source>
        <dbReference type="ARBA" id="ARBA00004123"/>
    </source>
</evidence>
<dbReference type="PROSITE" id="PS51038">
    <property type="entry name" value="BAH"/>
    <property type="match status" value="1"/>
</dbReference>
<comment type="similarity">
    <text evidence="8">Belongs to the class I-like SAM-binding methyltransferase superfamily. C5-methyltransferase family.</text>
</comment>
<dbReference type="PROSITE" id="PS51679">
    <property type="entry name" value="SAM_MT_C5"/>
    <property type="match status" value="1"/>
</dbReference>
<proteinExistence type="inferred from homology"/>
<evidence type="ECO:0000256" key="8">
    <source>
        <dbReference type="PROSITE-ProRule" id="PRU01016"/>
    </source>
</evidence>
<dbReference type="GO" id="GO:0044027">
    <property type="term" value="P:negative regulation of gene expression via chromosomal CpG island methylation"/>
    <property type="evidence" value="ECO:0007669"/>
    <property type="project" value="TreeGrafter"/>
</dbReference>
<evidence type="ECO:0000256" key="2">
    <source>
        <dbReference type="ARBA" id="ARBA00011975"/>
    </source>
</evidence>
<dbReference type="InterPro" id="IPR001025">
    <property type="entry name" value="BAH_dom"/>
</dbReference>
<dbReference type="InterPro" id="IPR029063">
    <property type="entry name" value="SAM-dependent_MTases_sf"/>
</dbReference>
<dbReference type="Gene3D" id="2.30.30.490">
    <property type="match status" value="1"/>
</dbReference>
<dbReference type="Pfam" id="PF00145">
    <property type="entry name" value="DNA_methylase"/>
    <property type="match status" value="1"/>
</dbReference>
<evidence type="ECO:0000256" key="3">
    <source>
        <dbReference type="ARBA" id="ARBA00022603"/>
    </source>
</evidence>
<organism evidence="11 12">
    <name type="scientific">Aulographum hederae CBS 113979</name>
    <dbReference type="NCBI Taxonomy" id="1176131"/>
    <lineage>
        <taxon>Eukaryota</taxon>
        <taxon>Fungi</taxon>
        <taxon>Dikarya</taxon>
        <taxon>Ascomycota</taxon>
        <taxon>Pezizomycotina</taxon>
        <taxon>Dothideomycetes</taxon>
        <taxon>Pleosporomycetidae</taxon>
        <taxon>Aulographales</taxon>
        <taxon>Aulographaceae</taxon>
    </lineage>
</organism>
<dbReference type="Gene3D" id="3.90.120.10">
    <property type="entry name" value="DNA Methylase, subunit A, domain 2"/>
    <property type="match status" value="1"/>
</dbReference>
<dbReference type="Pfam" id="PF25423">
    <property type="entry name" value="DUF7893"/>
    <property type="match status" value="1"/>
</dbReference>
<feature type="compositionally biased region" description="Basic and acidic residues" evidence="9">
    <location>
        <begin position="41"/>
        <end position="51"/>
    </location>
</feature>
<dbReference type="PRINTS" id="PR00105">
    <property type="entry name" value="C5METTRFRASE"/>
</dbReference>
<evidence type="ECO:0000256" key="7">
    <source>
        <dbReference type="ARBA" id="ARBA00023242"/>
    </source>
</evidence>
<protein>
    <recommendedName>
        <fullName evidence="2">DNA (cytosine-5-)-methyltransferase</fullName>
        <ecNumber evidence="2">2.1.1.37</ecNumber>
    </recommendedName>
</protein>
<accession>A0A6G1GK60</accession>
<dbReference type="GO" id="GO:0003677">
    <property type="term" value="F:DNA binding"/>
    <property type="evidence" value="ECO:0007669"/>
    <property type="project" value="UniProtKB-KW"/>
</dbReference>
<keyword evidence="12" id="KW-1185">Reference proteome</keyword>
<feature type="compositionally biased region" description="Basic and acidic residues" evidence="9">
    <location>
        <begin position="67"/>
        <end position="82"/>
    </location>
</feature>
<evidence type="ECO:0000256" key="5">
    <source>
        <dbReference type="ARBA" id="ARBA00022691"/>
    </source>
</evidence>
<dbReference type="PANTHER" id="PTHR10629">
    <property type="entry name" value="CYTOSINE-SPECIFIC METHYLTRANSFERASE"/>
    <property type="match status" value="1"/>
</dbReference>
<keyword evidence="7" id="KW-0539">Nucleus</keyword>
<evidence type="ECO:0000256" key="4">
    <source>
        <dbReference type="ARBA" id="ARBA00022679"/>
    </source>
</evidence>
<dbReference type="PANTHER" id="PTHR10629:SF54">
    <property type="entry name" value="DNA METHYLTRANSFERASE DIM-2"/>
    <property type="match status" value="1"/>
</dbReference>
<feature type="active site" evidence="8">
    <location>
        <position position="821"/>
    </location>
</feature>
<feature type="region of interest" description="Disordered" evidence="9">
    <location>
        <begin position="1253"/>
        <end position="1290"/>
    </location>
</feature>
<dbReference type="InterPro" id="IPR001525">
    <property type="entry name" value="C5_MeTfrase"/>
</dbReference>
<dbReference type="GO" id="GO:0032259">
    <property type="term" value="P:methylation"/>
    <property type="evidence" value="ECO:0007669"/>
    <property type="project" value="UniProtKB-KW"/>
</dbReference>
<dbReference type="InterPro" id="IPR057215">
    <property type="entry name" value="DUF7893"/>
</dbReference>
<keyword evidence="6" id="KW-0238">DNA-binding</keyword>
<evidence type="ECO:0000256" key="6">
    <source>
        <dbReference type="ARBA" id="ARBA00023125"/>
    </source>
</evidence>
<dbReference type="OrthoDB" id="5376140at2759"/>
<reference evidence="11" key="1">
    <citation type="journal article" date="2020" name="Stud. Mycol.">
        <title>101 Dothideomycetes genomes: a test case for predicting lifestyles and emergence of pathogens.</title>
        <authorList>
            <person name="Haridas S."/>
            <person name="Albert R."/>
            <person name="Binder M."/>
            <person name="Bloem J."/>
            <person name="Labutti K."/>
            <person name="Salamov A."/>
            <person name="Andreopoulos B."/>
            <person name="Baker S."/>
            <person name="Barry K."/>
            <person name="Bills G."/>
            <person name="Bluhm B."/>
            <person name="Cannon C."/>
            <person name="Castanera R."/>
            <person name="Culley D."/>
            <person name="Daum C."/>
            <person name="Ezra D."/>
            <person name="Gonzalez J."/>
            <person name="Henrissat B."/>
            <person name="Kuo A."/>
            <person name="Liang C."/>
            <person name="Lipzen A."/>
            <person name="Lutzoni F."/>
            <person name="Magnuson J."/>
            <person name="Mondo S."/>
            <person name="Nolan M."/>
            <person name="Ohm R."/>
            <person name="Pangilinan J."/>
            <person name="Park H.-J."/>
            <person name="Ramirez L."/>
            <person name="Alfaro M."/>
            <person name="Sun H."/>
            <person name="Tritt A."/>
            <person name="Yoshinaga Y."/>
            <person name="Zwiers L.-H."/>
            <person name="Turgeon B."/>
            <person name="Goodwin S."/>
            <person name="Spatafora J."/>
            <person name="Crous P."/>
            <person name="Grigoriev I."/>
        </authorList>
    </citation>
    <scope>NUCLEOTIDE SEQUENCE</scope>
    <source>
        <strain evidence="11">CBS 113979</strain>
    </source>
</reference>
<evidence type="ECO:0000256" key="9">
    <source>
        <dbReference type="SAM" id="MobiDB-lite"/>
    </source>
</evidence>
<feature type="compositionally biased region" description="Low complexity" evidence="9">
    <location>
        <begin position="1345"/>
        <end position="1357"/>
    </location>
</feature>
<keyword evidence="3 8" id="KW-0489">Methyltransferase</keyword>
<dbReference type="SUPFAM" id="SSF53335">
    <property type="entry name" value="S-adenosyl-L-methionine-dependent methyltransferases"/>
    <property type="match status" value="1"/>
</dbReference>
<dbReference type="GO" id="GO:0003682">
    <property type="term" value="F:chromatin binding"/>
    <property type="evidence" value="ECO:0007669"/>
    <property type="project" value="InterPro"/>
</dbReference>
<feature type="domain" description="BAH" evidence="10">
    <location>
        <begin position="454"/>
        <end position="580"/>
    </location>
</feature>
<evidence type="ECO:0000313" key="12">
    <source>
        <dbReference type="Proteomes" id="UP000800041"/>
    </source>
</evidence>
<dbReference type="GO" id="GO:0003886">
    <property type="term" value="F:DNA (cytosine-5-)-methyltransferase activity"/>
    <property type="evidence" value="ECO:0007669"/>
    <property type="project" value="UniProtKB-EC"/>
</dbReference>